<accession>A0A7J7M979</accession>
<feature type="coiled-coil region" evidence="1">
    <location>
        <begin position="566"/>
        <end position="631"/>
    </location>
</feature>
<evidence type="ECO:0000256" key="2">
    <source>
        <dbReference type="SAM" id="MobiDB-lite"/>
    </source>
</evidence>
<evidence type="ECO:0000256" key="1">
    <source>
        <dbReference type="SAM" id="Coils"/>
    </source>
</evidence>
<keyword evidence="4" id="KW-1185">Reference proteome</keyword>
<comment type="caution">
    <text evidence="3">The sequence shown here is derived from an EMBL/GenBank/DDBJ whole genome shotgun (WGS) entry which is preliminary data.</text>
</comment>
<evidence type="ECO:0000313" key="3">
    <source>
        <dbReference type="EMBL" id="KAF6151340.1"/>
    </source>
</evidence>
<dbReference type="AlphaFoldDB" id="A0A7J7M979"/>
<feature type="region of interest" description="Disordered" evidence="2">
    <location>
        <begin position="305"/>
        <end position="332"/>
    </location>
</feature>
<dbReference type="Proteomes" id="UP000541444">
    <property type="component" value="Unassembled WGS sequence"/>
</dbReference>
<keyword evidence="1" id="KW-0175">Coiled coil</keyword>
<feature type="coiled-coil region" evidence="1">
    <location>
        <begin position="394"/>
        <end position="443"/>
    </location>
</feature>
<proteinExistence type="predicted"/>
<evidence type="ECO:0000313" key="4">
    <source>
        <dbReference type="Proteomes" id="UP000541444"/>
    </source>
</evidence>
<gene>
    <name evidence="3" type="ORF">GIB67_040613</name>
</gene>
<organism evidence="3 4">
    <name type="scientific">Kingdonia uniflora</name>
    <dbReference type="NCBI Taxonomy" id="39325"/>
    <lineage>
        <taxon>Eukaryota</taxon>
        <taxon>Viridiplantae</taxon>
        <taxon>Streptophyta</taxon>
        <taxon>Embryophyta</taxon>
        <taxon>Tracheophyta</taxon>
        <taxon>Spermatophyta</taxon>
        <taxon>Magnoliopsida</taxon>
        <taxon>Ranunculales</taxon>
        <taxon>Circaeasteraceae</taxon>
        <taxon>Kingdonia</taxon>
    </lineage>
</organism>
<dbReference type="EMBL" id="JACGCM010001697">
    <property type="protein sequence ID" value="KAF6151340.1"/>
    <property type="molecule type" value="Genomic_DNA"/>
</dbReference>
<protein>
    <submittedName>
        <fullName evidence="3">Uncharacterized protein</fullName>
    </submittedName>
</protein>
<reference evidence="3 4" key="1">
    <citation type="journal article" date="2020" name="IScience">
        <title>Genome Sequencing of the Endangered Kingdonia uniflora (Circaeasteraceae, Ranunculales) Reveals Potential Mechanisms of Evolutionary Specialization.</title>
        <authorList>
            <person name="Sun Y."/>
            <person name="Deng T."/>
            <person name="Zhang A."/>
            <person name="Moore M.J."/>
            <person name="Landis J.B."/>
            <person name="Lin N."/>
            <person name="Zhang H."/>
            <person name="Zhang X."/>
            <person name="Huang J."/>
            <person name="Zhang X."/>
            <person name="Sun H."/>
            <person name="Wang H."/>
        </authorList>
    </citation>
    <scope>NUCLEOTIDE SEQUENCE [LARGE SCALE GENOMIC DNA]</scope>
    <source>
        <strain evidence="3">TB1705</strain>
        <tissue evidence="3">Leaf</tissue>
    </source>
</reference>
<name>A0A7J7M979_9MAGN</name>
<sequence length="644" mass="73363">MSMVSTSGYAKANEVDLVGYLSPVIGVWNEEDTVVELVEWPRLKGSRVEYPTGSSWLKEFSKAKSSIDGIWGHAFGYRGNFFRTCSVSQGGDYLYLLPDLAKEKKCRRLRDEFDYGLMLPLSNLAKSVMNMIGACPTQLNCNFWEDILFFKTILLRPVFSRASVERHLLWVSGECLLRSDEEPLELNNRTITKGINCKVLRKESFFGPIAREGTELEAVLKELEISRFKRVTSKDDKVRRSQAKRRMAAKTSGSIEEKLSTLELNTPLKLGRLNEMTNGPVDMAIVSSIVVRNLAKRMAIKRGAASRSVTSDSVDDSSKRRKVTSPTNSQVVLEESDKISEGADLRPRFEVEASLSEEQCRAIAREKMVAVMDDEFKKFARALRGVQLGFQDRSIELEKRISQLEGEKNLLEENLTREREAFQLELEKEREAVALKLKEVRAESVAEVERLVTASATSQNNLVGKLYQLRYTKAEIMAFSEGNYEEKLIMDEEEVEEMEVGLNVAEKTAIDNQETINQEIERSHLRVVDLEGLLEVKKKSPVELQKELDVAREREEQTLLYNAEYAEEYEALISQYEDRLDDNVKLSLKLEEAKRQVEDKTATILNRDSALNQLTSELVELKEKAESCSRHEADLTEYLIRALN</sequence>